<protein>
    <submittedName>
        <fullName evidence="1">Uncharacterized protein</fullName>
    </submittedName>
</protein>
<organism evidence="1 2">
    <name type="scientific">Populus trichocarpa</name>
    <name type="common">Western balsam poplar</name>
    <name type="synonym">Populus balsamifera subsp. trichocarpa</name>
    <dbReference type="NCBI Taxonomy" id="3694"/>
    <lineage>
        <taxon>Eukaryota</taxon>
        <taxon>Viridiplantae</taxon>
        <taxon>Streptophyta</taxon>
        <taxon>Embryophyta</taxon>
        <taxon>Tracheophyta</taxon>
        <taxon>Spermatophyta</taxon>
        <taxon>Magnoliopsida</taxon>
        <taxon>eudicotyledons</taxon>
        <taxon>Gunneridae</taxon>
        <taxon>Pentapetalae</taxon>
        <taxon>rosids</taxon>
        <taxon>fabids</taxon>
        <taxon>Malpighiales</taxon>
        <taxon>Salicaceae</taxon>
        <taxon>Saliceae</taxon>
        <taxon>Populus</taxon>
    </lineage>
</organism>
<dbReference type="Proteomes" id="UP000006729">
    <property type="component" value="Chromosome 7"/>
</dbReference>
<gene>
    <name evidence="1" type="ORF">POPTR_007G059200</name>
</gene>
<proteinExistence type="predicted"/>
<dbReference type="InParanoid" id="A0A2K1ZPZ2"/>
<accession>A0A2K1ZPZ2</accession>
<dbReference type="AlphaFoldDB" id="A0A2K1ZPZ2"/>
<evidence type="ECO:0000313" key="1">
    <source>
        <dbReference type="EMBL" id="PNT27355.1"/>
    </source>
</evidence>
<name>A0A2K1ZPZ2_POPTR</name>
<keyword evidence="2" id="KW-1185">Reference proteome</keyword>
<evidence type="ECO:0000313" key="2">
    <source>
        <dbReference type="Proteomes" id="UP000006729"/>
    </source>
</evidence>
<reference evidence="1 2" key="1">
    <citation type="journal article" date="2006" name="Science">
        <title>The genome of black cottonwood, Populus trichocarpa (Torr. &amp; Gray).</title>
        <authorList>
            <person name="Tuskan G.A."/>
            <person name="Difazio S."/>
            <person name="Jansson S."/>
            <person name="Bohlmann J."/>
            <person name="Grigoriev I."/>
            <person name="Hellsten U."/>
            <person name="Putnam N."/>
            <person name="Ralph S."/>
            <person name="Rombauts S."/>
            <person name="Salamov A."/>
            <person name="Schein J."/>
            <person name="Sterck L."/>
            <person name="Aerts A."/>
            <person name="Bhalerao R.R."/>
            <person name="Bhalerao R.P."/>
            <person name="Blaudez D."/>
            <person name="Boerjan W."/>
            <person name="Brun A."/>
            <person name="Brunner A."/>
            <person name="Busov V."/>
            <person name="Campbell M."/>
            <person name="Carlson J."/>
            <person name="Chalot M."/>
            <person name="Chapman J."/>
            <person name="Chen G.L."/>
            <person name="Cooper D."/>
            <person name="Coutinho P.M."/>
            <person name="Couturier J."/>
            <person name="Covert S."/>
            <person name="Cronk Q."/>
            <person name="Cunningham R."/>
            <person name="Davis J."/>
            <person name="Degroeve S."/>
            <person name="Dejardin A."/>
            <person name="Depamphilis C."/>
            <person name="Detter J."/>
            <person name="Dirks B."/>
            <person name="Dubchak I."/>
            <person name="Duplessis S."/>
            <person name="Ehlting J."/>
            <person name="Ellis B."/>
            <person name="Gendler K."/>
            <person name="Goodstein D."/>
            <person name="Gribskov M."/>
            <person name="Grimwood J."/>
            <person name="Groover A."/>
            <person name="Gunter L."/>
            <person name="Hamberger B."/>
            <person name="Heinze B."/>
            <person name="Helariutta Y."/>
            <person name="Henrissat B."/>
            <person name="Holligan D."/>
            <person name="Holt R."/>
            <person name="Huang W."/>
            <person name="Islam-Faridi N."/>
            <person name="Jones S."/>
            <person name="Jones-Rhoades M."/>
            <person name="Jorgensen R."/>
            <person name="Joshi C."/>
            <person name="Kangasjarvi J."/>
            <person name="Karlsson J."/>
            <person name="Kelleher C."/>
            <person name="Kirkpatrick R."/>
            <person name="Kirst M."/>
            <person name="Kohler A."/>
            <person name="Kalluri U."/>
            <person name="Larimer F."/>
            <person name="Leebens-Mack J."/>
            <person name="Leple J.C."/>
            <person name="Locascio P."/>
            <person name="Lou Y."/>
            <person name="Lucas S."/>
            <person name="Martin F."/>
            <person name="Montanini B."/>
            <person name="Napoli C."/>
            <person name="Nelson D.R."/>
            <person name="Nelson C."/>
            <person name="Nieminen K."/>
            <person name="Nilsson O."/>
            <person name="Pereda V."/>
            <person name="Peter G."/>
            <person name="Philippe R."/>
            <person name="Pilate G."/>
            <person name="Poliakov A."/>
            <person name="Razumovskaya J."/>
            <person name="Richardson P."/>
            <person name="Rinaldi C."/>
            <person name="Ritland K."/>
            <person name="Rouze P."/>
            <person name="Ryaboy D."/>
            <person name="Schmutz J."/>
            <person name="Schrader J."/>
            <person name="Segerman B."/>
            <person name="Shin H."/>
            <person name="Siddiqui A."/>
            <person name="Sterky F."/>
            <person name="Terry A."/>
            <person name="Tsai C.J."/>
            <person name="Uberbacher E."/>
            <person name="Unneberg P."/>
            <person name="Vahala J."/>
            <person name="Wall K."/>
            <person name="Wessler S."/>
            <person name="Yang G."/>
            <person name="Yin T."/>
            <person name="Douglas C."/>
            <person name="Marra M."/>
            <person name="Sandberg G."/>
            <person name="Van de Peer Y."/>
            <person name="Rokhsar D."/>
        </authorList>
    </citation>
    <scope>NUCLEOTIDE SEQUENCE [LARGE SCALE GENOMIC DNA]</scope>
    <source>
        <strain evidence="2">cv. Nisqually</strain>
    </source>
</reference>
<sequence length="82" mass="9346">MSCVLMPCLEQSHFAYQRHDIYVTVYYAIGFPQIEHTKINQIHPASNLVHKSRFLESFLSLCSMHDGPSLCGGAEVIYMRIA</sequence>
<dbReference type="EMBL" id="CM009296">
    <property type="protein sequence ID" value="PNT27355.1"/>
    <property type="molecule type" value="Genomic_DNA"/>
</dbReference>